<name>A0A1V8S882_9PEZI</name>
<accession>A0A1V8S882</accession>
<dbReference type="Proteomes" id="UP000192596">
    <property type="component" value="Unassembled WGS sequence"/>
</dbReference>
<feature type="coiled-coil region" evidence="1">
    <location>
        <begin position="19"/>
        <end position="88"/>
    </location>
</feature>
<gene>
    <name evidence="2" type="ORF">B0A48_18710</name>
</gene>
<dbReference type="InParanoid" id="A0A1V8S882"/>
<dbReference type="OrthoDB" id="3943416at2759"/>
<protein>
    <submittedName>
        <fullName evidence="2">Uncharacterized protein</fullName>
    </submittedName>
</protein>
<keyword evidence="1" id="KW-0175">Coiled coil</keyword>
<reference evidence="3" key="1">
    <citation type="submission" date="2017-03" db="EMBL/GenBank/DDBJ databases">
        <title>Genomes of endolithic fungi from Antarctica.</title>
        <authorList>
            <person name="Coleine C."/>
            <person name="Masonjones S."/>
            <person name="Stajich J.E."/>
        </authorList>
    </citation>
    <scope>NUCLEOTIDE SEQUENCE [LARGE SCALE GENOMIC DNA]</scope>
    <source>
        <strain evidence="3">CCFEE 5527</strain>
    </source>
</reference>
<keyword evidence="3" id="KW-1185">Reference proteome</keyword>
<evidence type="ECO:0000313" key="3">
    <source>
        <dbReference type="Proteomes" id="UP000192596"/>
    </source>
</evidence>
<evidence type="ECO:0000256" key="1">
    <source>
        <dbReference type="SAM" id="Coils"/>
    </source>
</evidence>
<proteinExistence type="predicted"/>
<evidence type="ECO:0000313" key="2">
    <source>
        <dbReference type="EMBL" id="OQN95253.1"/>
    </source>
</evidence>
<comment type="caution">
    <text evidence="2">The sequence shown here is derived from an EMBL/GenBank/DDBJ whole genome shotgun (WGS) entry which is preliminary data.</text>
</comment>
<dbReference type="EMBL" id="NAJO01000119">
    <property type="protein sequence ID" value="OQN95253.1"/>
    <property type="molecule type" value="Genomic_DNA"/>
</dbReference>
<dbReference type="AlphaFoldDB" id="A0A1V8S882"/>
<sequence>MVKKCGTCEKNGQCTRCDVKVLQSEFQRLSDQKQKLRKKIQDSRDEQEAAMRVHEKALEDLKLARVREERLRQQMDLLDRRAEEAISVEERGIEEQEAAEAENAAELFPVDPLLENLGINLSPSTWSAIDGLPDDFWDIPEVIAAGG</sequence>
<organism evidence="2 3">
    <name type="scientific">Cryoendolithus antarcticus</name>
    <dbReference type="NCBI Taxonomy" id="1507870"/>
    <lineage>
        <taxon>Eukaryota</taxon>
        <taxon>Fungi</taxon>
        <taxon>Dikarya</taxon>
        <taxon>Ascomycota</taxon>
        <taxon>Pezizomycotina</taxon>
        <taxon>Dothideomycetes</taxon>
        <taxon>Dothideomycetidae</taxon>
        <taxon>Cladosporiales</taxon>
        <taxon>Cladosporiaceae</taxon>
        <taxon>Cryoendolithus</taxon>
    </lineage>
</organism>